<feature type="transmembrane region" description="Helical" evidence="1">
    <location>
        <begin position="375"/>
        <end position="396"/>
    </location>
</feature>
<feature type="transmembrane region" description="Helical" evidence="1">
    <location>
        <begin position="245"/>
        <end position="262"/>
    </location>
</feature>
<dbReference type="PANTHER" id="PTHR46366:SF1">
    <property type="entry name" value="PDZ DOMAIN-CONTAINING PROTEIN C1685.05"/>
    <property type="match status" value="1"/>
</dbReference>
<dbReference type="Proteomes" id="UP000693981">
    <property type="component" value="Unassembled WGS sequence"/>
</dbReference>
<feature type="transmembrane region" description="Helical" evidence="1">
    <location>
        <begin position="310"/>
        <end position="330"/>
    </location>
</feature>
<sequence>MMTPKTSRSATSVSRYASSRKKSSVYASNDGSAARGSRSTGSSVIQEAGFEVKVLTAKKMLIAVWMCVGLVPLLLQVRSYLKFVTPHKISEELVVPSGTPKNTTEMEIFCPVEGLVIAGAWWNVIITHYYDVEQGNKVGQGIDVTARRICHFVVPQYNIHGAYVLGTDLVVASSTTPSSCEANSYYLNYYFYHGSIGYYSFYEEALGTYCGNDNIGYVLVRGLGTYDSNGASLSHDSGDTTYRKSFWYGIFGSVWIAYRSMLLRRSYISCKRYGRRCDAMREPMLFKDAVVHVQETMRLSAHGARNYHRFALVYLLVEGLMSDLFMLIAQDGFLAKVQYISLGYNLSGVLSILFELVESMNWMREKTRCLIKRLLFNYETALIGEFACAAAMQFYLTGLNKSSLRHTRKTAEAVSYYVWSLVGHGIIVLGIVAVIVSIRSLGAIITVRCHFRSFSPLLAPCSVDTVLGIRSKMILLGGYKWENGQLYYARDTLKAFGLLMMQEEHGEQFMLIHKLHWIEVPRGELLVIGKVDGHCVVRCPQRPCTGAVSMFGRSLGGSASPAIVRPQNLA</sequence>
<protein>
    <submittedName>
        <fullName evidence="2">Uncharacterized protein</fullName>
    </submittedName>
</protein>
<gene>
    <name evidence="2" type="ORF">PHYBOEH_000015</name>
</gene>
<dbReference type="AlphaFoldDB" id="A0A8T1X809"/>
<keyword evidence="1" id="KW-1133">Transmembrane helix</keyword>
<feature type="transmembrane region" description="Helical" evidence="1">
    <location>
        <begin position="342"/>
        <end position="363"/>
    </location>
</feature>
<comment type="caution">
    <text evidence="2">The sequence shown here is derived from an EMBL/GenBank/DDBJ whole genome shotgun (WGS) entry which is preliminary data.</text>
</comment>
<feature type="transmembrane region" description="Helical" evidence="1">
    <location>
        <begin position="60"/>
        <end position="81"/>
    </location>
</feature>
<name>A0A8T1X809_9STRA</name>
<feature type="transmembrane region" description="Helical" evidence="1">
    <location>
        <begin position="416"/>
        <end position="438"/>
    </location>
</feature>
<dbReference type="PANTHER" id="PTHR46366">
    <property type="entry name" value="PRO-APOPTOTIC SERINE PROTEASE NMA111"/>
    <property type="match status" value="1"/>
</dbReference>
<reference evidence="2" key="1">
    <citation type="submission" date="2021-02" db="EMBL/GenBank/DDBJ databases">
        <authorList>
            <person name="Palmer J.M."/>
        </authorList>
    </citation>
    <scope>NUCLEOTIDE SEQUENCE</scope>
    <source>
        <strain evidence="2">SCRP23</strain>
    </source>
</reference>
<evidence type="ECO:0000256" key="1">
    <source>
        <dbReference type="SAM" id="Phobius"/>
    </source>
</evidence>
<organism evidence="2 3">
    <name type="scientific">Phytophthora boehmeriae</name>
    <dbReference type="NCBI Taxonomy" id="109152"/>
    <lineage>
        <taxon>Eukaryota</taxon>
        <taxon>Sar</taxon>
        <taxon>Stramenopiles</taxon>
        <taxon>Oomycota</taxon>
        <taxon>Peronosporomycetes</taxon>
        <taxon>Peronosporales</taxon>
        <taxon>Peronosporaceae</taxon>
        <taxon>Phytophthora</taxon>
    </lineage>
</organism>
<keyword evidence="1" id="KW-0812">Transmembrane</keyword>
<keyword evidence="3" id="KW-1185">Reference proteome</keyword>
<dbReference type="OrthoDB" id="107131at2759"/>
<evidence type="ECO:0000313" key="2">
    <source>
        <dbReference type="EMBL" id="KAG7402307.1"/>
    </source>
</evidence>
<accession>A0A8T1X809</accession>
<proteinExistence type="predicted"/>
<dbReference type="EMBL" id="JAGDFL010000001">
    <property type="protein sequence ID" value="KAG7402307.1"/>
    <property type="molecule type" value="Genomic_DNA"/>
</dbReference>
<evidence type="ECO:0000313" key="3">
    <source>
        <dbReference type="Proteomes" id="UP000693981"/>
    </source>
</evidence>
<keyword evidence="1" id="KW-0472">Membrane</keyword>